<protein>
    <recommendedName>
        <fullName evidence="5">Probable RNA 2'-phosphotransferase</fullName>
        <ecNumber evidence="5">2.7.1.-</ecNumber>
    </recommendedName>
</protein>
<dbReference type="PANTHER" id="PTHR12684:SF2">
    <property type="entry name" value="TRNA 2'-PHOSPHOTRANSFERASE 1"/>
    <property type="match status" value="1"/>
</dbReference>
<keyword evidence="3 5" id="KW-0520">NAD</keyword>
<dbReference type="EMBL" id="CP117834">
    <property type="protein sequence ID" value="WDF05549.1"/>
    <property type="molecule type" value="Genomic_DNA"/>
</dbReference>
<name>A0ABY7WD44_9BACI</name>
<evidence type="ECO:0000313" key="6">
    <source>
        <dbReference type="EMBL" id="WDF05549.1"/>
    </source>
</evidence>
<reference evidence="6 7" key="1">
    <citation type="submission" date="2023-02" db="EMBL/GenBank/DDBJ databases">
        <authorList>
            <person name="Liu G."/>
        </authorList>
    </citation>
    <scope>NUCLEOTIDE SEQUENCE [LARGE SCALE GENOMIC DNA]</scope>
    <source>
        <strain evidence="6 7">DSM 23008</strain>
    </source>
</reference>
<organism evidence="6 7">
    <name type="scientific">Shouchella hunanensis</name>
    <dbReference type="NCBI Taxonomy" id="766894"/>
    <lineage>
        <taxon>Bacteria</taxon>
        <taxon>Bacillati</taxon>
        <taxon>Bacillota</taxon>
        <taxon>Bacilli</taxon>
        <taxon>Bacillales</taxon>
        <taxon>Bacillaceae</taxon>
        <taxon>Shouchella</taxon>
    </lineage>
</organism>
<evidence type="ECO:0000256" key="2">
    <source>
        <dbReference type="ARBA" id="ARBA00022679"/>
    </source>
</evidence>
<evidence type="ECO:0000256" key="5">
    <source>
        <dbReference type="HAMAP-Rule" id="MF_00299"/>
    </source>
</evidence>
<dbReference type="RefSeq" id="WP_144557483.1">
    <property type="nucleotide sequence ID" value="NZ_CP117834.1"/>
</dbReference>
<dbReference type="Proteomes" id="UP001215143">
    <property type="component" value="Chromosome"/>
</dbReference>
<dbReference type="InterPro" id="IPR042081">
    <property type="entry name" value="RNA_2'-PTrans_C"/>
</dbReference>
<keyword evidence="2 5" id="KW-0808">Transferase</keyword>
<dbReference type="Pfam" id="PF01885">
    <property type="entry name" value="PTS_2-RNA"/>
    <property type="match status" value="1"/>
</dbReference>
<dbReference type="SUPFAM" id="SSF56399">
    <property type="entry name" value="ADP-ribosylation"/>
    <property type="match status" value="1"/>
</dbReference>
<sequence length="178" mass="20310">MTNDLGKFLSLILRHKPEEIGITLDKNGYANVNLLIEKMTKYGKNIDLVTLEELVITDEKNRYSFNETKTMVRANQGHSISLKILMKECRPPKCLLHGTSVSSAKKILEAGISKMERQYVHLTDDRLTAIAVGERRGNAIILEVATEQMYLDGFIFYLSDNNVWQTEKVPSKYCRVIN</sequence>
<evidence type="ECO:0000313" key="7">
    <source>
        <dbReference type="Proteomes" id="UP001215143"/>
    </source>
</evidence>
<dbReference type="InterPro" id="IPR002745">
    <property type="entry name" value="Ptrans_KptA/Tpt1"/>
</dbReference>
<dbReference type="Gene3D" id="1.10.10.970">
    <property type="entry name" value="RNA 2'-phosphotransferase, Tpt1/KptA family, N-terminal domain"/>
    <property type="match status" value="1"/>
</dbReference>
<dbReference type="HAMAP" id="MF_00299">
    <property type="entry name" value="KptA"/>
    <property type="match status" value="1"/>
</dbReference>
<proteinExistence type="inferred from homology"/>
<comment type="function">
    <text evidence="4 5">Removes the 2'-phosphate from RNA via an intermediate in which the phosphate is ADP-ribosylated by NAD followed by a presumed transesterification to release the RNA and generate ADP-ribose 1''-2''-cyclic phosphate (APPR&gt;P). May function as an ADP-ribosylase.</text>
</comment>
<keyword evidence="7" id="KW-1185">Reference proteome</keyword>
<dbReference type="Gene3D" id="3.20.170.30">
    <property type="match status" value="1"/>
</dbReference>
<dbReference type="InterPro" id="IPR042080">
    <property type="entry name" value="RNA_2'-PTrans_N"/>
</dbReference>
<dbReference type="InterPro" id="IPR022928">
    <property type="entry name" value="RNA_2'-PTrans_KptA"/>
</dbReference>
<evidence type="ECO:0000256" key="1">
    <source>
        <dbReference type="ARBA" id="ARBA00009836"/>
    </source>
</evidence>
<dbReference type="PANTHER" id="PTHR12684">
    <property type="entry name" value="PUTATIVE PHOSPHOTRANSFERASE"/>
    <property type="match status" value="1"/>
</dbReference>
<dbReference type="EC" id="2.7.1.-" evidence="5"/>
<accession>A0ABY7WD44</accession>
<gene>
    <name evidence="5" type="primary">kptA</name>
    <name evidence="6" type="ORF">PQ477_08960</name>
</gene>
<comment type="similarity">
    <text evidence="1 5">Belongs to the KptA/TPT1 family.</text>
</comment>
<evidence type="ECO:0000256" key="4">
    <source>
        <dbReference type="ARBA" id="ARBA00025212"/>
    </source>
</evidence>
<evidence type="ECO:0000256" key="3">
    <source>
        <dbReference type="ARBA" id="ARBA00023027"/>
    </source>
</evidence>